<gene>
    <name evidence="1" type="ORF">UW55_C0006G0017</name>
</gene>
<evidence type="ECO:0000313" key="2">
    <source>
        <dbReference type="Proteomes" id="UP000033945"/>
    </source>
</evidence>
<accession>A0A0G1IW17</accession>
<dbReference type="EMBL" id="LCIT01000006">
    <property type="protein sequence ID" value="KKT63148.1"/>
    <property type="molecule type" value="Genomic_DNA"/>
</dbReference>
<sequence length="122" mass="13539">MFSGSKAVQAVDLMEIDKLLQGALGYETPLWMIKCRKRGVLTENGFTSGLTADDEVASEELEQYQSYLLTLGLSEEIARRLSTPTFLSVFDKTGAWRMKQENQDAVLALKTDLGSRSSQAKN</sequence>
<dbReference type="AlphaFoldDB" id="A0A0G1IW17"/>
<organism evidence="1 2">
    <name type="scientific">Candidatus Giovannonibacteria bacterium GW2011_GWA2_44_26</name>
    <dbReference type="NCBI Taxonomy" id="1618648"/>
    <lineage>
        <taxon>Bacteria</taxon>
        <taxon>Candidatus Giovannoniibacteriota</taxon>
    </lineage>
</organism>
<reference evidence="1 2" key="1">
    <citation type="journal article" date="2015" name="Nature">
        <title>rRNA introns, odd ribosomes, and small enigmatic genomes across a large radiation of phyla.</title>
        <authorList>
            <person name="Brown C.T."/>
            <person name="Hug L.A."/>
            <person name="Thomas B.C."/>
            <person name="Sharon I."/>
            <person name="Castelle C.J."/>
            <person name="Singh A."/>
            <person name="Wilkins M.J."/>
            <person name="Williams K.H."/>
            <person name="Banfield J.F."/>
        </authorList>
    </citation>
    <scope>NUCLEOTIDE SEQUENCE [LARGE SCALE GENOMIC DNA]</scope>
</reference>
<comment type="caution">
    <text evidence="1">The sequence shown here is derived from an EMBL/GenBank/DDBJ whole genome shotgun (WGS) entry which is preliminary data.</text>
</comment>
<proteinExistence type="predicted"/>
<evidence type="ECO:0000313" key="1">
    <source>
        <dbReference type="EMBL" id="KKT63148.1"/>
    </source>
</evidence>
<name>A0A0G1IW17_9BACT</name>
<protein>
    <submittedName>
        <fullName evidence="1">Uncharacterized protein</fullName>
    </submittedName>
</protein>
<dbReference type="Proteomes" id="UP000033945">
    <property type="component" value="Unassembled WGS sequence"/>
</dbReference>